<organism evidence="1 2">
    <name type="scientific">Populus alba</name>
    <name type="common">White poplar</name>
    <dbReference type="NCBI Taxonomy" id="43335"/>
    <lineage>
        <taxon>Eukaryota</taxon>
        <taxon>Viridiplantae</taxon>
        <taxon>Streptophyta</taxon>
        <taxon>Embryophyta</taxon>
        <taxon>Tracheophyta</taxon>
        <taxon>Spermatophyta</taxon>
        <taxon>Magnoliopsida</taxon>
        <taxon>eudicotyledons</taxon>
        <taxon>Gunneridae</taxon>
        <taxon>Pentapetalae</taxon>
        <taxon>rosids</taxon>
        <taxon>fabids</taxon>
        <taxon>Malpighiales</taxon>
        <taxon>Salicaceae</taxon>
        <taxon>Saliceae</taxon>
        <taxon>Populus</taxon>
    </lineage>
</organism>
<comment type="caution">
    <text evidence="1">The sequence shown here is derived from an EMBL/GenBank/DDBJ whole genome shotgun (WGS) entry which is preliminary data.</text>
</comment>
<name>A0ACC4AV22_POPAL</name>
<keyword evidence="2" id="KW-1185">Reference proteome</keyword>
<evidence type="ECO:0000313" key="2">
    <source>
        <dbReference type="Proteomes" id="UP000309997"/>
    </source>
</evidence>
<proteinExistence type="predicted"/>
<dbReference type="Proteomes" id="UP000309997">
    <property type="component" value="Unassembled WGS sequence"/>
</dbReference>
<evidence type="ECO:0000313" key="1">
    <source>
        <dbReference type="EMBL" id="KAL3570103.1"/>
    </source>
</evidence>
<reference evidence="1 2" key="1">
    <citation type="journal article" date="2024" name="Plant Biotechnol. J.">
        <title>Genome and CRISPR/Cas9 system of a widespread forest tree (Populus alba) in the world.</title>
        <authorList>
            <person name="Liu Y.J."/>
            <person name="Jiang P.F."/>
            <person name="Han X.M."/>
            <person name="Li X.Y."/>
            <person name="Wang H.M."/>
            <person name="Wang Y.J."/>
            <person name="Wang X.X."/>
            <person name="Zeng Q.Y."/>
        </authorList>
    </citation>
    <scope>NUCLEOTIDE SEQUENCE [LARGE SCALE GENOMIC DNA]</scope>
    <source>
        <strain evidence="2">cv. PAL-ZL1</strain>
    </source>
</reference>
<gene>
    <name evidence="1" type="ORF">D5086_027352</name>
</gene>
<protein>
    <submittedName>
        <fullName evidence="1">Uncharacterized protein</fullName>
    </submittedName>
</protein>
<accession>A0ACC4AV22</accession>
<dbReference type="EMBL" id="RCHU02000015">
    <property type="protein sequence ID" value="KAL3570103.1"/>
    <property type="molecule type" value="Genomic_DNA"/>
</dbReference>
<sequence length="66" mass="6574">MLGSSADGVTGTNTVMGNVDIISSDPGKLISALCNNVQGTASSNSPVVPHACITSSISSSVQRLIL</sequence>